<dbReference type="InterPro" id="IPR054612">
    <property type="entry name" value="Phage_capsid-like_C"/>
</dbReference>
<name>A0A4R7J3M1_9ACTN</name>
<feature type="domain" description="Phage capsid-like C-terminal" evidence="2">
    <location>
        <begin position="148"/>
        <end position="379"/>
    </location>
</feature>
<evidence type="ECO:0000259" key="2">
    <source>
        <dbReference type="Pfam" id="PF05065"/>
    </source>
</evidence>
<evidence type="ECO:0000313" key="4">
    <source>
        <dbReference type="Proteomes" id="UP000295371"/>
    </source>
</evidence>
<comment type="caution">
    <text evidence="3">The sequence shown here is derived from an EMBL/GenBank/DDBJ whole genome shotgun (WGS) entry which is preliminary data.</text>
</comment>
<accession>A0A4R7J3M1</accession>
<dbReference type="RefSeq" id="WP_133755419.1">
    <property type="nucleotide sequence ID" value="NZ_SOAW01000002.1"/>
</dbReference>
<evidence type="ECO:0000256" key="1">
    <source>
        <dbReference type="ARBA" id="ARBA00004328"/>
    </source>
</evidence>
<dbReference type="SUPFAM" id="SSF56563">
    <property type="entry name" value="Major capsid protein gp5"/>
    <property type="match status" value="1"/>
</dbReference>
<evidence type="ECO:0000313" key="3">
    <source>
        <dbReference type="EMBL" id="TDT31106.1"/>
    </source>
</evidence>
<dbReference type="AlphaFoldDB" id="A0A4R7J3M1"/>
<protein>
    <submittedName>
        <fullName evidence="3">HK97 family phage major capsid protein</fullName>
    </submittedName>
</protein>
<dbReference type="NCBIfam" id="TIGR01554">
    <property type="entry name" value="major_cap_HK97"/>
    <property type="match status" value="1"/>
</dbReference>
<organism evidence="3 4">
    <name type="scientific">Naumannella halotolerans</name>
    <dbReference type="NCBI Taxonomy" id="993414"/>
    <lineage>
        <taxon>Bacteria</taxon>
        <taxon>Bacillati</taxon>
        <taxon>Actinomycetota</taxon>
        <taxon>Actinomycetes</taxon>
        <taxon>Propionibacteriales</taxon>
        <taxon>Propionibacteriaceae</taxon>
        <taxon>Naumannella</taxon>
    </lineage>
</organism>
<reference evidence="3 4" key="1">
    <citation type="submission" date="2019-03" db="EMBL/GenBank/DDBJ databases">
        <title>Genomic Encyclopedia of Archaeal and Bacterial Type Strains, Phase II (KMG-II): from individual species to whole genera.</title>
        <authorList>
            <person name="Goeker M."/>
        </authorList>
    </citation>
    <scope>NUCLEOTIDE SEQUENCE [LARGE SCALE GENOMIC DNA]</scope>
    <source>
        <strain evidence="3 4">DSM 24323</strain>
    </source>
</reference>
<dbReference type="OrthoDB" id="3837806at2"/>
<sequence>MSVTAQLDQLKADMQSLVDGAKAEGRDLTPQEADTVQEKATEYNTILDNWEKHTKATALVSELAGVPSVKADVPADEKSGSLGDRFIKSEGYKSFVQSGSTTGAINIEAKGIGGLGDLGIGRKATLTTDLGQATSNPAVIPGYRTDLLDEPFTFLDLVTTGRTNTSYMKYSRIVSETDNAAIVPEGQLKPLSDLATDAGEAKSYVYADGFDVTNQTLLNDGALAAYMQTRIVQHVRNKVEDVLLNGDATAGIEGILTTTGVQQQAFDTDVITTIAGALAKIETVQAAPQALVMNPADAWKLALLKEAGVGYLLGNPLAQSLNPTPFGVRLVKSNRIAAGTALVGNFGSVQLLEQTPLSVLAFNQHKDYAQRNMAYVRAELTAMQVFYSPREVAVVELTA</sequence>
<dbReference type="InterPro" id="IPR024455">
    <property type="entry name" value="Phage_capsid"/>
</dbReference>
<dbReference type="Gene3D" id="3.30.2320.10">
    <property type="entry name" value="hypothetical protein PF0899 domain"/>
    <property type="match status" value="1"/>
</dbReference>
<dbReference type="Pfam" id="PF05065">
    <property type="entry name" value="Phage_capsid"/>
    <property type="match status" value="1"/>
</dbReference>
<dbReference type="Gene3D" id="3.30.2400.10">
    <property type="entry name" value="Major capsid protein gp5"/>
    <property type="match status" value="1"/>
</dbReference>
<keyword evidence="4" id="KW-1185">Reference proteome</keyword>
<gene>
    <name evidence="3" type="ORF">CLV29_2519</name>
</gene>
<proteinExistence type="predicted"/>
<dbReference type="EMBL" id="SOAW01000002">
    <property type="protein sequence ID" value="TDT31106.1"/>
    <property type="molecule type" value="Genomic_DNA"/>
</dbReference>
<comment type="subcellular location">
    <subcellularLocation>
        <location evidence="1">Virion</location>
    </subcellularLocation>
</comment>
<dbReference type="Proteomes" id="UP000295371">
    <property type="component" value="Unassembled WGS sequence"/>
</dbReference>